<keyword evidence="2" id="KW-1185">Reference proteome</keyword>
<dbReference type="PROSITE" id="PS51257">
    <property type="entry name" value="PROKAR_LIPOPROTEIN"/>
    <property type="match status" value="1"/>
</dbReference>
<gene>
    <name evidence="1" type="ORF">H8J70_11395</name>
</gene>
<reference evidence="1 2" key="1">
    <citation type="submission" date="2020-08" db="EMBL/GenBank/DDBJ databases">
        <authorList>
            <person name="Liu C."/>
            <person name="Sun Q."/>
        </authorList>
    </citation>
    <scope>NUCLEOTIDE SEQUENCE [LARGE SCALE GENOMIC DNA]</scope>
    <source>
        <strain evidence="1 2">NSJ-59</strain>
    </source>
</reference>
<dbReference type="Proteomes" id="UP000606870">
    <property type="component" value="Unassembled WGS sequence"/>
</dbReference>
<accession>A0ABR6VKU1</accession>
<sequence>MLAIRRFWPALVLGLLVCFVLAGCGKTVNLSEKRIDGIDSQITIALPGKAHELPLPVALDPLTQRYLKGQRFYGEINQGLNIGIYTSTIDANQMYSDLGLDNGQDISYRLSQNIENAATAILNKIDAENISVKSETTSVSGEHAVLQTFTFTAGDKRMKAKLLGFSHNGATWIILVACDVESENVSAIDDIIESVHITK</sequence>
<proteinExistence type="predicted"/>
<organism evidence="1 2">
    <name type="scientific">Megasphaera hominis</name>
    <dbReference type="NCBI Taxonomy" id="159836"/>
    <lineage>
        <taxon>Bacteria</taxon>
        <taxon>Bacillati</taxon>
        <taxon>Bacillota</taxon>
        <taxon>Negativicutes</taxon>
        <taxon>Veillonellales</taxon>
        <taxon>Veillonellaceae</taxon>
        <taxon>Megasphaera</taxon>
    </lineage>
</organism>
<protein>
    <recommendedName>
        <fullName evidence="3">Lipoprotein</fullName>
    </recommendedName>
</protein>
<comment type="caution">
    <text evidence="1">The sequence shown here is derived from an EMBL/GenBank/DDBJ whole genome shotgun (WGS) entry which is preliminary data.</text>
</comment>
<dbReference type="RefSeq" id="WP_186504416.1">
    <property type="nucleotide sequence ID" value="NZ_JACOGK010000044.1"/>
</dbReference>
<evidence type="ECO:0008006" key="3">
    <source>
        <dbReference type="Google" id="ProtNLM"/>
    </source>
</evidence>
<evidence type="ECO:0000313" key="1">
    <source>
        <dbReference type="EMBL" id="MBC3537844.1"/>
    </source>
</evidence>
<name>A0ABR6VKU1_9FIRM</name>
<dbReference type="EMBL" id="JACOGK010000044">
    <property type="protein sequence ID" value="MBC3537844.1"/>
    <property type="molecule type" value="Genomic_DNA"/>
</dbReference>
<evidence type="ECO:0000313" key="2">
    <source>
        <dbReference type="Proteomes" id="UP000606870"/>
    </source>
</evidence>